<organism evidence="2 3">
    <name type="scientific">Lithospermum erythrorhizon</name>
    <name type="common">Purple gromwell</name>
    <name type="synonym">Lithospermum officinale var. erythrorhizon</name>
    <dbReference type="NCBI Taxonomy" id="34254"/>
    <lineage>
        <taxon>Eukaryota</taxon>
        <taxon>Viridiplantae</taxon>
        <taxon>Streptophyta</taxon>
        <taxon>Embryophyta</taxon>
        <taxon>Tracheophyta</taxon>
        <taxon>Spermatophyta</taxon>
        <taxon>Magnoliopsida</taxon>
        <taxon>eudicotyledons</taxon>
        <taxon>Gunneridae</taxon>
        <taxon>Pentapetalae</taxon>
        <taxon>asterids</taxon>
        <taxon>lamiids</taxon>
        <taxon>Boraginales</taxon>
        <taxon>Boraginaceae</taxon>
        <taxon>Boraginoideae</taxon>
        <taxon>Lithospermeae</taxon>
        <taxon>Lithospermum</taxon>
    </lineage>
</organism>
<protein>
    <submittedName>
        <fullName evidence="2">Uncharacterized protein</fullName>
    </submittedName>
</protein>
<evidence type="ECO:0000313" key="3">
    <source>
        <dbReference type="Proteomes" id="UP001454036"/>
    </source>
</evidence>
<feature type="region of interest" description="Disordered" evidence="1">
    <location>
        <begin position="97"/>
        <end position="198"/>
    </location>
</feature>
<feature type="compositionally biased region" description="Basic and acidic residues" evidence="1">
    <location>
        <begin position="97"/>
        <end position="116"/>
    </location>
</feature>
<comment type="caution">
    <text evidence="2">The sequence shown here is derived from an EMBL/GenBank/DDBJ whole genome shotgun (WGS) entry which is preliminary data.</text>
</comment>
<evidence type="ECO:0000256" key="1">
    <source>
        <dbReference type="SAM" id="MobiDB-lite"/>
    </source>
</evidence>
<feature type="compositionally biased region" description="Basic and acidic residues" evidence="1">
    <location>
        <begin position="171"/>
        <end position="198"/>
    </location>
</feature>
<gene>
    <name evidence="2" type="ORF">LIER_11716</name>
</gene>
<dbReference type="AlphaFoldDB" id="A0AAV3PQY3"/>
<sequence length="198" mass="22596">MFPEYGITRSHSFAPSIVQQTVPRIDPNAAMLQELLAAQKREFDEFKQTVLASLPNRANRAIPQTIILLLLALILDTPLTKDELTRAVNKHIDLENLQRKEGPQGDLRKRLNRRDPQGPSKKTQGGIGEISGNQKKARICYQTWVPPLGKEPEKAKKHGRENHPEVMSIQCEERYEEDNSPKERETLKRPVPHEEGIQ</sequence>
<dbReference type="Proteomes" id="UP001454036">
    <property type="component" value="Unassembled WGS sequence"/>
</dbReference>
<accession>A0AAV3PQY3</accession>
<dbReference type="EMBL" id="BAABME010002191">
    <property type="protein sequence ID" value="GAA0153493.1"/>
    <property type="molecule type" value="Genomic_DNA"/>
</dbReference>
<evidence type="ECO:0000313" key="2">
    <source>
        <dbReference type="EMBL" id="GAA0153493.1"/>
    </source>
</evidence>
<reference evidence="2 3" key="1">
    <citation type="submission" date="2024-01" db="EMBL/GenBank/DDBJ databases">
        <title>The complete chloroplast genome sequence of Lithospermum erythrorhizon: insights into the phylogenetic relationship among Boraginaceae species and the maternal lineages of purple gromwells.</title>
        <authorList>
            <person name="Okada T."/>
            <person name="Watanabe K."/>
        </authorList>
    </citation>
    <scope>NUCLEOTIDE SEQUENCE [LARGE SCALE GENOMIC DNA]</scope>
</reference>
<keyword evidence="3" id="KW-1185">Reference proteome</keyword>
<proteinExistence type="predicted"/>
<name>A0AAV3PQY3_LITER</name>